<evidence type="ECO:0000256" key="6">
    <source>
        <dbReference type="ARBA" id="ARBA00022552"/>
    </source>
</evidence>
<dbReference type="Pfam" id="PF20260">
    <property type="entry name" value="PUA_4"/>
    <property type="match status" value="1"/>
</dbReference>
<dbReference type="InterPro" id="IPR015947">
    <property type="entry name" value="PUA-like_sf"/>
</dbReference>
<dbReference type="GO" id="GO:0070475">
    <property type="term" value="P:rRNA base methylation"/>
    <property type="evidence" value="ECO:0007669"/>
    <property type="project" value="TreeGrafter"/>
</dbReference>
<dbReference type="GO" id="GO:0070042">
    <property type="term" value="F:rRNA (uridine-N3-)-methyltransferase activity"/>
    <property type="evidence" value="ECO:0007669"/>
    <property type="project" value="TreeGrafter"/>
</dbReference>
<keyword evidence="9 12" id="KW-0949">S-adenosyl-L-methionine</keyword>
<evidence type="ECO:0000256" key="2">
    <source>
        <dbReference type="ARBA" id="ARBA00005528"/>
    </source>
</evidence>
<comment type="catalytic activity">
    <reaction evidence="11 12">
        <text>uridine(1498) in 16S rRNA + S-adenosyl-L-methionine = N(3)-methyluridine(1498) in 16S rRNA + S-adenosyl-L-homocysteine + H(+)</text>
        <dbReference type="Rhea" id="RHEA:42920"/>
        <dbReference type="Rhea" id="RHEA-COMP:10283"/>
        <dbReference type="Rhea" id="RHEA-COMP:10284"/>
        <dbReference type="ChEBI" id="CHEBI:15378"/>
        <dbReference type="ChEBI" id="CHEBI:57856"/>
        <dbReference type="ChEBI" id="CHEBI:59789"/>
        <dbReference type="ChEBI" id="CHEBI:65315"/>
        <dbReference type="ChEBI" id="CHEBI:74502"/>
        <dbReference type="EC" id="2.1.1.193"/>
    </reaction>
</comment>
<dbReference type="NCBIfam" id="NF008696">
    <property type="entry name" value="PRK11713.3-5"/>
    <property type="match status" value="1"/>
</dbReference>
<dbReference type="Gene3D" id="3.40.1280.10">
    <property type="match status" value="1"/>
</dbReference>
<dbReference type="SUPFAM" id="SSF75217">
    <property type="entry name" value="alpha/beta knot"/>
    <property type="match status" value="1"/>
</dbReference>
<evidence type="ECO:0000313" key="16">
    <source>
        <dbReference type="Proteomes" id="UP000289411"/>
    </source>
</evidence>
<comment type="caution">
    <text evidence="15">The sequence shown here is derived from an EMBL/GenBank/DDBJ whole genome shotgun (WGS) entry which is preliminary data.</text>
</comment>
<dbReference type="Gene3D" id="2.40.240.20">
    <property type="entry name" value="Hypothetical PUA domain-like, domain 1"/>
    <property type="match status" value="1"/>
</dbReference>
<dbReference type="Pfam" id="PF04452">
    <property type="entry name" value="Methyltrans_RNA"/>
    <property type="match status" value="1"/>
</dbReference>
<dbReference type="RefSeq" id="WP_129220125.1">
    <property type="nucleotide sequence ID" value="NZ_QYBC01000012.1"/>
</dbReference>
<dbReference type="PANTHER" id="PTHR30027">
    <property type="entry name" value="RIBOSOMAL RNA SMALL SUBUNIT METHYLTRANSFERASE E"/>
    <property type="match status" value="1"/>
</dbReference>
<evidence type="ECO:0000256" key="4">
    <source>
        <dbReference type="ARBA" id="ARBA00013673"/>
    </source>
</evidence>
<name>A0A4Q2RAD5_9HYPH</name>
<keyword evidence="7 12" id="KW-0489">Methyltransferase</keyword>
<dbReference type="InterPro" id="IPR006700">
    <property type="entry name" value="RsmE"/>
</dbReference>
<organism evidence="15 16">
    <name type="scientific">Lichenibacterium ramalinae</name>
    <dbReference type="NCBI Taxonomy" id="2316527"/>
    <lineage>
        <taxon>Bacteria</taxon>
        <taxon>Pseudomonadati</taxon>
        <taxon>Pseudomonadota</taxon>
        <taxon>Alphaproteobacteria</taxon>
        <taxon>Hyphomicrobiales</taxon>
        <taxon>Lichenihabitantaceae</taxon>
        <taxon>Lichenibacterium</taxon>
    </lineage>
</organism>
<dbReference type="InterPro" id="IPR029028">
    <property type="entry name" value="Alpha/beta_knot_MTases"/>
</dbReference>
<dbReference type="GO" id="GO:0005737">
    <property type="term" value="C:cytoplasm"/>
    <property type="evidence" value="ECO:0007669"/>
    <property type="project" value="UniProtKB-SubCell"/>
</dbReference>
<dbReference type="PIRSF" id="PIRSF015601">
    <property type="entry name" value="MTase_slr0722"/>
    <property type="match status" value="1"/>
</dbReference>
<evidence type="ECO:0000256" key="3">
    <source>
        <dbReference type="ARBA" id="ARBA00012328"/>
    </source>
</evidence>
<evidence type="ECO:0000256" key="10">
    <source>
        <dbReference type="ARBA" id="ARBA00025699"/>
    </source>
</evidence>
<keyword evidence="8 12" id="KW-0808">Transferase</keyword>
<evidence type="ECO:0000256" key="9">
    <source>
        <dbReference type="ARBA" id="ARBA00022691"/>
    </source>
</evidence>
<protein>
    <recommendedName>
        <fullName evidence="4 12">Ribosomal RNA small subunit methyltransferase E</fullName>
        <ecNumber evidence="3 12">2.1.1.193</ecNumber>
    </recommendedName>
</protein>
<dbReference type="InterPro" id="IPR029026">
    <property type="entry name" value="tRNA_m1G_MTases_N"/>
</dbReference>
<dbReference type="OrthoDB" id="9815641at2"/>
<feature type="domain" description="Ribosomal RNA small subunit methyltransferase E methyltransferase" evidence="13">
    <location>
        <begin position="79"/>
        <end position="237"/>
    </location>
</feature>
<accession>A0A4Q2RAD5</accession>
<evidence type="ECO:0000256" key="12">
    <source>
        <dbReference type="PIRNR" id="PIRNR015601"/>
    </source>
</evidence>
<comment type="similarity">
    <text evidence="2 12">Belongs to the RNA methyltransferase RsmE family.</text>
</comment>
<dbReference type="EMBL" id="QYBC01000012">
    <property type="protein sequence ID" value="RYB04004.1"/>
    <property type="molecule type" value="Genomic_DNA"/>
</dbReference>
<evidence type="ECO:0000313" key="15">
    <source>
        <dbReference type="EMBL" id="RYB04004.1"/>
    </source>
</evidence>
<dbReference type="NCBIfam" id="TIGR00046">
    <property type="entry name" value="RsmE family RNA methyltransferase"/>
    <property type="match status" value="1"/>
</dbReference>
<sequence>MARYDFSAPRLFVEGDLAPGGPVPLSKDQTHYLTHVLRLGNNDPVLAFNGRDGEWRCRVEGRKAATALVAEARTREQSPAATLHLCFAPLKHARLDYMVQKAVEMGAGVLRPVITRRTQAARINEDRMRANAVEAAEQCGILSVPEVWAPVRLDALLAGWEPDRLMVFCDEDAEVADPLQALRGAPRGAAAVIIGPEGGFEEGERAALLALPRRLRLSLGPRILRADTAAVAALALVGAVLGDIGRGDAGEDDPAVA</sequence>
<dbReference type="PANTHER" id="PTHR30027:SF3">
    <property type="entry name" value="16S RRNA (URACIL(1498)-N(3))-METHYLTRANSFERASE"/>
    <property type="match status" value="1"/>
</dbReference>
<reference evidence="15 16" key="1">
    <citation type="submission" date="2018-09" db="EMBL/GenBank/DDBJ databases">
        <authorList>
            <person name="Grouzdev D.S."/>
            <person name="Krutkina M.S."/>
        </authorList>
    </citation>
    <scope>NUCLEOTIDE SEQUENCE [LARGE SCALE GENOMIC DNA]</scope>
    <source>
        <strain evidence="15 16">RmlP001</strain>
    </source>
</reference>
<dbReference type="InterPro" id="IPR046887">
    <property type="entry name" value="RsmE_PUA-like"/>
</dbReference>
<keyword evidence="6 12" id="KW-0698">rRNA processing</keyword>
<dbReference type="Proteomes" id="UP000289411">
    <property type="component" value="Unassembled WGS sequence"/>
</dbReference>
<dbReference type="InterPro" id="IPR046886">
    <property type="entry name" value="RsmE_MTase_dom"/>
</dbReference>
<evidence type="ECO:0000259" key="14">
    <source>
        <dbReference type="Pfam" id="PF20260"/>
    </source>
</evidence>
<dbReference type="SUPFAM" id="SSF88697">
    <property type="entry name" value="PUA domain-like"/>
    <property type="match status" value="1"/>
</dbReference>
<evidence type="ECO:0000256" key="7">
    <source>
        <dbReference type="ARBA" id="ARBA00022603"/>
    </source>
</evidence>
<gene>
    <name evidence="15" type="ORF">D3272_15010</name>
</gene>
<comment type="subcellular location">
    <subcellularLocation>
        <location evidence="1 12">Cytoplasm</location>
    </subcellularLocation>
</comment>
<feature type="domain" description="Ribosomal RNA small subunit methyltransferase E PUA-like" evidence="14">
    <location>
        <begin position="25"/>
        <end position="67"/>
    </location>
</feature>
<dbReference type="EC" id="2.1.1.193" evidence="3 12"/>
<evidence type="ECO:0000259" key="13">
    <source>
        <dbReference type="Pfam" id="PF04452"/>
    </source>
</evidence>
<evidence type="ECO:0000256" key="8">
    <source>
        <dbReference type="ARBA" id="ARBA00022679"/>
    </source>
</evidence>
<evidence type="ECO:0000256" key="1">
    <source>
        <dbReference type="ARBA" id="ARBA00004496"/>
    </source>
</evidence>
<evidence type="ECO:0000256" key="5">
    <source>
        <dbReference type="ARBA" id="ARBA00022490"/>
    </source>
</evidence>
<keyword evidence="16" id="KW-1185">Reference proteome</keyword>
<dbReference type="AlphaFoldDB" id="A0A4Q2RAD5"/>
<keyword evidence="5 12" id="KW-0963">Cytoplasm</keyword>
<reference evidence="15 16" key="2">
    <citation type="submission" date="2019-02" db="EMBL/GenBank/DDBJ databases">
        <title>'Lichenibacterium ramalinii' gen. nov. sp. nov., 'Lichenibacterium minor' gen. nov. sp. nov.</title>
        <authorList>
            <person name="Pankratov T."/>
        </authorList>
    </citation>
    <scope>NUCLEOTIDE SEQUENCE [LARGE SCALE GENOMIC DNA]</scope>
    <source>
        <strain evidence="15 16">RmlP001</strain>
    </source>
</reference>
<proteinExistence type="inferred from homology"/>
<evidence type="ECO:0000256" key="11">
    <source>
        <dbReference type="ARBA" id="ARBA00047944"/>
    </source>
</evidence>
<comment type="function">
    <text evidence="10 12">Specifically methylates the N3 position of the uracil ring of uridine 1498 (m3U1498) in 16S rRNA. Acts on the fully assembled 30S ribosomal subunit.</text>
</comment>